<dbReference type="EMBL" id="CP002839">
    <property type="protein sequence ID" value="AEH37616.1"/>
    <property type="molecule type" value="Genomic_DNA"/>
</dbReference>
<reference evidence="1 2" key="1">
    <citation type="journal article" date="2012" name="Stand. Genomic Sci.">
        <title>Complete genome sequence of Halopiger xanaduensis type strain (SH-6(T)).</title>
        <authorList>
            <person name="Anderson I."/>
            <person name="Tindall B.J."/>
            <person name="Rohde M."/>
            <person name="Lucas S."/>
            <person name="Han J."/>
            <person name="Lapidus A."/>
            <person name="Cheng J.F."/>
            <person name="Goodwin L."/>
            <person name="Pitluck S."/>
            <person name="Peters L."/>
            <person name="Pati A."/>
            <person name="Mikhailova N."/>
            <person name="Pagani I."/>
            <person name="Teshima H."/>
            <person name="Han C."/>
            <person name="Tapia R."/>
            <person name="Land M."/>
            <person name="Woyke T."/>
            <person name="Klenk H.P."/>
            <person name="Kyrpides N."/>
            <person name="Ivanova N."/>
        </authorList>
    </citation>
    <scope>NUCLEOTIDE SEQUENCE [LARGE SCALE GENOMIC DNA]</scope>
    <source>
        <strain evidence="2">DSM 18323 / JCM 14033 / SH-6</strain>
    </source>
</reference>
<dbReference type="GeneID" id="10797953"/>
<dbReference type="eggNOG" id="arCOG03392">
    <property type="taxonomic scope" value="Archaea"/>
</dbReference>
<dbReference type="HOGENOM" id="CLU_089194_0_0_2"/>
<dbReference type="Proteomes" id="UP000006794">
    <property type="component" value="Chromosome"/>
</dbReference>
<name>F8D5B7_HALXS</name>
<sequence>MWPWEHAIVGYLVYSLVSRLYYRESPDGPEALAAVVASVLPDVVDKPLAWELEVFETGYALGHSIFFAVPLGIAAGLLTRSLGRTRAGVAFAIGYLLHLPSDILDGYLRGGVVYPEIVLWPVATVPTRSRAQGLFDQFFEFFARYRDELVAGDLSTYRTVQIALAVGAVLVWLADGAPVLRECLAGVKRLVLGLGGRNDRSKAGPGNRE</sequence>
<dbReference type="Pfam" id="PF04307">
    <property type="entry name" value="YdjM"/>
    <property type="match status" value="1"/>
</dbReference>
<accession>F8D5B7</accession>
<gene>
    <name evidence="1" type="ordered locus">Halxa_3000</name>
</gene>
<protein>
    <recommendedName>
        <fullName evidence="3">Membrane-bound metal-dependent hydrolase</fullName>
    </recommendedName>
</protein>
<keyword evidence="2" id="KW-1185">Reference proteome</keyword>
<dbReference type="KEGG" id="hxa:Halxa_3000"/>
<dbReference type="InterPro" id="IPR007404">
    <property type="entry name" value="YdjM-like"/>
</dbReference>
<proteinExistence type="predicted"/>
<dbReference type="OrthoDB" id="206308at2157"/>
<dbReference type="AlphaFoldDB" id="F8D5B7"/>
<evidence type="ECO:0000313" key="2">
    <source>
        <dbReference type="Proteomes" id="UP000006794"/>
    </source>
</evidence>
<dbReference type="RefSeq" id="WP_013880506.1">
    <property type="nucleotide sequence ID" value="NC_015666.1"/>
</dbReference>
<dbReference type="STRING" id="797210.Halxa_3000"/>
<organism evidence="1 2">
    <name type="scientific">Halopiger xanaduensis (strain DSM 18323 / JCM 14033 / SH-6)</name>
    <dbReference type="NCBI Taxonomy" id="797210"/>
    <lineage>
        <taxon>Archaea</taxon>
        <taxon>Methanobacteriati</taxon>
        <taxon>Methanobacteriota</taxon>
        <taxon>Stenosarchaea group</taxon>
        <taxon>Halobacteria</taxon>
        <taxon>Halobacteriales</taxon>
        <taxon>Natrialbaceae</taxon>
        <taxon>Halopiger</taxon>
    </lineage>
</organism>
<evidence type="ECO:0008006" key="3">
    <source>
        <dbReference type="Google" id="ProtNLM"/>
    </source>
</evidence>
<evidence type="ECO:0000313" key="1">
    <source>
        <dbReference type="EMBL" id="AEH37616.1"/>
    </source>
</evidence>